<sequence length="307" mass="33482">MPRPASQPECTTLAIPPAGVTTAPGLPLAPARPPGRTPPPLPPYLPRYFRYRVWLPAPGGREDRGSVMEENTRVGQSRPSFHDRVPYLGRLEDKDRDALLGLGRVVRYPARHHVISEYEPSTHVLLIRRGRMKVTTSAANGYVVLLALRRPGDIVGESAALSGLCRSATVTTLEEAECVAVGRESFLSFLDTHPAAHTRLSGLLAERVRAGDQRALESAALSVRERLAVLLLELARRHSRPTDDGVMLTVPLSKQELAGSVGASREAISRLLAELRDRGVVRTGRRSLEVLREDVLRQLSSGGATRS</sequence>
<dbReference type="InterPro" id="IPR050397">
    <property type="entry name" value="Env_Response_Regulators"/>
</dbReference>
<reference evidence="8" key="1">
    <citation type="journal article" date="2019" name="Int. J. Syst. Evol. Microbiol.">
        <title>The Global Catalogue of Microorganisms (GCM) 10K type strain sequencing project: providing services to taxonomists for standard genome sequencing and annotation.</title>
        <authorList>
            <consortium name="The Broad Institute Genomics Platform"/>
            <consortium name="The Broad Institute Genome Sequencing Center for Infectious Disease"/>
            <person name="Wu L."/>
            <person name="Ma J."/>
        </authorList>
    </citation>
    <scope>NUCLEOTIDE SEQUENCE [LARGE SCALE GENOMIC DNA]</scope>
    <source>
        <strain evidence="8">JCM 13581</strain>
    </source>
</reference>
<dbReference type="CDD" id="cd00038">
    <property type="entry name" value="CAP_ED"/>
    <property type="match status" value="1"/>
</dbReference>
<feature type="region of interest" description="Disordered" evidence="4">
    <location>
        <begin position="60"/>
        <end position="81"/>
    </location>
</feature>
<dbReference type="InterPro" id="IPR000595">
    <property type="entry name" value="cNMP-bd_dom"/>
</dbReference>
<dbReference type="InterPro" id="IPR036388">
    <property type="entry name" value="WH-like_DNA-bd_sf"/>
</dbReference>
<dbReference type="InterPro" id="IPR018490">
    <property type="entry name" value="cNMP-bd_dom_sf"/>
</dbReference>
<evidence type="ECO:0000256" key="4">
    <source>
        <dbReference type="SAM" id="MobiDB-lite"/>
    </source>
</evidence>
<evidence type="ECO:0000259" key="6">
    <source>
        <dbReference type="PROSITE" id="PS51063"/>
    </source>
</evidence>
<dbReference type="SMART" id="SM00419">
    <property type="entry name" value="HTH_CRP"/>
    <property type="match status" value="1"/>
</dbReference>
<evidence type="ECO:0000256" key="1">
    <source>
        <dbReference type="ARBA" id="ARBA00023015"/>
    </source>
</evidence>
<dbReference type="InterPro" id="IPR012318">
    <property type="entry name" value="HTH_CRP"/>
</dbReference>
<dbReference type="Gene3D" id="2.60.120.10">
    <property type="entry name" value="Jelly Rolls"/>
    <property type="match status" value="1"/>
</dbReference>
<feature type="domain" description="HTH crp-type" evidence="6">
    <location>
        <begin position="221"/>
        <end position="294"/>
    </location>
</feature>
<dbReference type="SMART" id="SM00100">
    <property type="entry name" value="cNMP"/>
    <property type="match status" value="1"/>
</dbReference>
<feature type="domain" description="Cyclic nucleotide-binding" evidence="5">
    <location>
        <begin position="87"/>
        <end position="207"/>
    </location>
</feature>
<dbReference type="Pfam" id="PF13545">
    <property type="entry name" value="HTH_Crp_2"/>
    <property type="match status" value="1"/>
</dbReference>
<dbReference type="Gene3D" id="1.10.10.10">
    <property type="entry name" value="Winged helix-like DNA-binding domain superfamily/Winged helix DNA-binding domain"/>
    <property type="match status" value="1"/>
</dbReference>
<name>A0ABP5AXD8_9ACTN</name>
<dbReference type="PANTHER" id="PTHR24567">
    <property type="entry name" value="CRP FAMILY TRANSCRIPTIONAL REGULATORY PROTEIN"/>
    <property type="match status" value="1"/>
</dbReference>
<evidence type="ECO:0000256" key="3">
    <source>
        <dbReference type="ARBA" id="ARBA00023163"/>
    </source>
</evidence>
<dbReference type="InterPro" id="IPR036390">
    <property type="entry name" value="WH_DNA-bd_sf"/>
</dbReference>
<keyword evidence="8" id="KW-1185">Reference proteome</keyword>
<dbReference type="PROSITE" id="PS50042">
    <property type="entry name" value="CNMP_BINDING_3"/>
    <property type="match status" value="1"/>
</dbReference>
<comment type="caution">
    <text evidence="7">The sequence shown here is derived from an EMBL/GenBank/DDBJ whole genome shotgun (WGS) entry which is preliminary data.</text>
</comment>
<accession>A0ABP5AXD8</accession>
<evidence type="ECO:0000259" key="5">
    <source>
        <dbReference type="PROSITE" id="PS50042"/>
    </source>
</evidence>
<evidence type="ECO:0000256" key="2">
    <source>
        <dbReference type="ARBA" id="ARBA00023125"/>
    </source>
</evidence>
<feature type="compositionally biased region" description="Pro residues" evidence="4">
    <location>
        <begin position="30"/>
        <end position="41"/>
    </location>
</feature>
<dbReference type="PANTHER" id="PTHR24567:SF74">
    <property type="entry name" value="HTH-TYPE TRANSCRIPTIONAL REGULATOR ARCR"/>
    <property type="match status" value="1"/>
</dbReference>
<keyword evidence="3" id="KW-0804">Transcription</keyword>
<keyword evidence="1" id="KW-0805">Transcription regulation</keyword>
<keyword evidence="2" id="KW-0238">DNA-binding</keyword>
<protein>
    <submittedName>
        <fullName evidence="7">Crp/Fnr family transcriptional regulator</fullName>
    </submittedName>
</protein>
<dbReference type="PROSITE" id="PS51063">
    <property type="entry name" value="HTH_CRP_2"/>
    <property type="match status" value="1"/>
</dbReference>
<feature type="region of interest" description="Disordered" evidence="4">
    <location>
        <begin position="1"/>
        <end position="41"/>
    </location>
</feature>
<dbReference type="EMBL" id="BAAAMJ010000038">
    <property type="protein sequence ID" value="GAA1924954.1"/>
    <property type="molecule type" value="Genomic_DNA"/>
</dbReference>
<dbReference type="Proteomes" id="UP001501303">
    <property type="component" value="Unassembled WGS sequence"/>
</dbReference>
<dbReference type="SUPFAM" id="SSF46785">
    <property type="entry name" value="Winged helix' DNA-binding domain"/>
    <property type="match status" value="1"/>
</dbReference>
<proteinExistence type="predicted"/>
<evidence type="ECO:0000313" key="7">
    <source>
        <dbReference type="EMBL" id="GAA1924954.1"/>
    </source>
</evidence>
<evidence type="ECO:0000313" key="8">
    <source>
        <dbReference type="Proteomes" id="UP001501303"/>
    </source>
</evidence>
<dbReference type="PRINTS" id="PR00034">
    <property type="entry name" value="HTHCRP"/>
</dbReference>
<dbReference type="Pfam" id="PF00027">
    <property type="entry name" value="cNMP_binding"/>
    <property type="match status" value="1"/>
</dbReference>
<dbReference type="InterPro" id="IPR014710">
    <property type="entry name" value="RmlC-like_jellyroll"/>
</dbReference>
<feature type="compositionally biased region" description="Basic and acidic residues" evidence="4">
    <location>
        <begin position="60"/>
        <end position="72"/>
    </location>
</feature>
<dbReference type="SUPFAM" id="SSF51206">
    <property type="entry name" value="cAMP-binding domain-like"/>
    <property type="match status" value="1"/>
</dbReference>
<organism evidence="7 8">
    <name type="scientific">Streptomyces sodiiphilus</name>
    <dbReference type="NCBI Taxonomy" id="226217"/>
    <lineage>
        <taxon>Bacteria</taxon>
        <taxon>Bacillati</taxon>
        <taxon>Actinomycetota</taxon>
        <taxon>Actinomycetes</taxon>
        <taxon>Kitasatosporales</taxon>
        <taxon>Streptomycetaceae</taxon>
        <taxon>Streptomyces</taxon>
    </lineage>
</organism>
<gene>
    <name evidence="7" type="ORF">GCM10009716_36600</name>
</gene>